<dbReference type="Proteomes" id="UP001151760">
    <property type="component" value="Unassembled WGS sequence"/>
</dbReference>
<proteinExistence type="predicted"/>
<dbReference type="EMBL" id="BQNB010012634">
    <property type="protein sequence ID" value="GJT06033.1"/>
    <property type="molecule type" value="Genomic_DNA"/>
</dbReference>
<feature type="transmembrane region" description="Helical" evidence="1">
    <location>
        <begin position="12"/>
        <end position="32"/>
    </location>
</feature>
<accession>A0ABQ5AXM8</accession>
<evidence type="ECO:0000313" key="2">
    <source>
        <dbReference type="EMBL" id="GJT06033.1"/>
    </source>
</evidence>
<name>A0ABQ5AXM8_9ASTR</name>
<sequence length="196" mass="21921">MVLNMPIGLGFSTLRHILRVLVLLIAAIIASLHKEFSMTDLDLLNYFMGVFVVRDFSGMFLSQRQYATEILKRAHMVSCNPSRTLVDTESKLGDDGDPSNSIETNTTKCTPNIAKIANWQYYASCYGTTYDLEEARHEVDNGAKKRVRLAAHGSSKLSTKRSTSLNEMTYATWAHDKEGLAVYVSQPEWPVSDYGA</sequence>
<keyword evidence="1" id="KW-0812">Transmembrane</keyword>
<reference evidence="2" key="2">
    <citation type="submission" date="2022-01" db="EMBL/GenBank/DDBJ databases">
        <authorList>
            <person name="Yamashiro T."/>
            <person name="Shiraishi A."/>
            <person name="Satake H."/>
            <person name="Nakayama K."/>
        </authorList>
    </citation>
    <scope>NUCLEOTIDE SEQUENCE</scope>
</reference>
<reference evidence="2" key="1">
    <citation type="journal article" date="2022" name="Int. J. Mol. Sci.">
        <title>Draft Genome of Tanacetum Coccineum: Genomic Comparison of Closely Related Tanacetum-Family Plants.</title>
        <authorList>
            <person name="Yamashiro T."/>
            <person name="Shiraishi A."/>
            <person name="Nakayama K."/>
            <person name="Satake H."/>
        </authorList>
    </citation>
    <scope>NUCLEOTIDE SEQUENCE</scope>
</reference>
<organism evidence="2 3">
    <name type="scientific">Tanacetum coccineum</name>
    <dbReference type="NCBI Taxonomy" id="301880"/>
    <lineage>
        <taxon>Eukaryota</taxon>
        <taxon>Viridiplantae</taxon>
        <taxon>Streptophyta</taxon>
        <taxon>Embryophyta</taxon>
        <taxon>Tracheophyta</taxon>
        <taxon>Spermatophyta</taxon>
        <taxon>Magnoliopsida</taxon>
        <taxon>eudicotyledons</taxon>
        <taxon>Gunneridae</taxon>
        <taxon>Pentapetalae</taxon>
        <taxon>asterids</taxon>
        <taxon>campanulids</taxon>
        <taxon>Asterales</taxon>
        <taxon>Asteraceae</taxon>
        <taxon>Asteroideae</taxon>
        <taxon>Anthemideae</taxon>
        <taxon>Anthemidinae</taxon>
        <taxon>Tanacetum</taxon>
    </lineage>
</organism>
<keyword evidence="1" id="KW-0472">Membrane</keyword>
<gene>
    <name evidence="2" type="ORF">Tco_0840495</name>
</gene>
<protein>
    <submittedName>
        <fullName evidence="2">Ribonuclease H-like domain-containing protein</fullName>
    </submittedName>
</protein>
<evidence type="ECO:0000256" key="1">
    <source>
        <dbReference type="SAM" id="Phobius"/>
    </source>
</evidence>
<evidence type="ECO:0000313" key="3">
    <source>
        <dbReference type="Proteomes" id="UP001151760"/>
    </source>
</evidence>
<comment type="caution">
    <text evidence="2">The sequence shown here is derived from an EMBL/GenBank/DDBJ whole genome shotgun (WGS) entry which is preliminary data.</text>
</comment>
<keyword evidence="1" id="KW-1133">Transmembrane helix</keyword>
<keyword evidence="3" id="KW-1185">Reference proteome</keyword>